<dbReference type="OrthoDB" id="5871317at2759"/>
<keyword evidence="3" id="KW-1185">Reference proteome</keyword>
<gene>
    <name evidence="2" type="primary">Acey_s0389.g528</name>
    <name evidence="2" type="ORF">Y032_0389g528</name>
</gene>
<comment type="caution">
    <text evidence="2">The sequence shown here is derived from an EMBL/GenBank/DDBJ whole genome shotgun (WGS) entry which is preliminary data.</text>
</comment>
<name>A0A016RSD2_9BILA</name>
<evidence type="ECO:0000313" key="2">
    <source>
        <dbReference type="EMBL" id="EYB81228.1"/>
    </source>
</evidence>
<reference evidence="3" key="1">
    <citation type="journal article" date="2015" name="Nat. Genet.">
        <title>The genome and transcriptome of the zoonotic hookworm Ancylostoma ceylanicum identify infection-specific gene families.</title>
        <authorList>
            <person name="Schwarz E.M."/>
            <person name="Hu Y."/>
            <person name="Antoshechkin I."/>
            <person name="Miller M.M."/>
            <person name="Sternberg P.W."/>
            <person name="Aroian R.V."/>
        </authorList>
    </citation>
    <scope>NUCLEOTIDE SEQUENCE</scope>
    <source>
        <strain evidence="3">HY135</strain>
    </source>
</reference>
<dbReference type="Proteomes" id="UP000024635">
    <property type="component" value="Unassembled WGS sequence"/>
</dbReference>
<sequence length="477" mass="54778">MGVQDGNMRDLSDEEDAQVRSVSTSRISFPDSLLSSELVIGEILQSIPESIRVEVGDHKVSARYKEKHNESLSKRTGELVQRMNSLKENCKVMRVLHGSVGNALQQRGTDSEQEWEQYLATIERDGELLAEICEILNTDVLQIVKVVRQVKHKADAYDEHGTGGEKSNGVPLQRVVRERQDNAQLNEVQLQETPKRERIGAYWEHDWKRCTAKLSEGTREAAGQHINLEVLNCLQSLSGVHPEVYKGGPNENFKEFVRRFRRKYQRTVLGDQTLVEILGDDHLGGRAKSVFLSRPAEVKDRGFDVVVNEMSRLLSEDSVAGRIRAIAELRNMKMRPNQDVADFCVALEKLGRKANPEGSIEDRSLEFAQILLANLKQWPEHVQLLGALHRVTPEKAYEEVKQLALSIELSKKLYEPIEEHAQNRRWDWKGRSMLYSNSGIQKKHERENEVRSYRARTPEREERFEGKDRSRFDGYER</sequence>
<evidence type="ECO:0000256" key="1">
    <source>
        <dbReference type="SAM" id="MobiDB-lite"/>
    </source>
</evidence>
<proteinExistence type="predicted"/>
<feature type="compositionally biased region" description="Basic and acidic residues" evidence="1">
    <location>
        <begin position="442"/>
        <end position="477"/>
    </location>
</feature>
<dbReference type="STRING" id="53326.A0A016RSD2"/>
<accession>A0A016RSD2</accession>
<dbReference type="EMBL" id="JARK01001725">
    <property type="protein sequence ID" value="EYB81228.1"/>
    <property type="molecule type" value="Genomic_DNA"/>
</dbReference>
<protein>
    <submittedName>
        <fullName evidence="2">Uncharacterized protein</fullName>
    </submittedName>
</protein>
<feature type="region of interest" description="Disordered" evidence="1">
    <location>
        <begin position="438"/>
        <end position="477"/>
    </location>
</feature>
<organism evidence="2 3">
    <name type="scientific">Ancylostoma ceylanicum</name>
    <dbReference type="NCBI Taxonomy" id="53326"/>
    <lineage>
        <taxon>Eukaryota</taxon>
        <taxon>Metazoa</taxon>
        <taxon>Ecdysozoa</taxon>
        <taxon>Nematoda</taxon>
        <taxon>Chromadorea</taxon>
        <taxon>Rhabditida</taxon>
        <taxon>Rhabditina</taxon>
        <taxon>Rhabditomorpha</taxon>
        <taxon>Strongyloidea</taxon>
        <taxon>Ancylostomatidae</taxon>
        <taxon>Ancylostomatinae</taxon>
        <taxon>Ancylostoma</taxon>
    </lineage>
</organism>
<dbReference type="AlphaFoldDB" id="A0A016RSD2"/>
<feature type="region of interest" description="Disordered" evidence="1">
    <location>
        <begin position="1"/>
        <end position="23"/>
    </location>
</feature>
<evidence type="ECO:0000313" key="3">
    <source>
        <dbReference type="Proteomes" id="UP000024635"/>
    </source>
</evidence>